<dbReference type="EMBL" id="MN739448">
    <property type="protein sequence ID" value="QHT04992.1"/>
    <property type="molecule type" value="Genomic_DNA"/>
</dbReference>
<accession>A0A6C0CLG2</accession>
<feature type="region of interest" description="Disordered" evidence="1">
    <location>
        <begin position="1"/>
        <end position="20"/>
    </location>
</feature>
<sequence length="201" mass="22296">MDPTAKRSSKKGSKRGSRKVDLTRPKVAWIHAILDGIDKDMRISKRAVYAVVDLCHNMASNICVEAAKITHSLKKKTVGMGEVLTACKTGLPMLLLKTVEAHAFAAVQRCEDMNLNVHQEKIGLIFGVGQSRNLLKSKSNFKVATTALVFLAAMQEAICRLFLIKAVERSKDMRMVTVKLDQAAFVGKRDEEFSKFWNSSA</sequence>
<feature type="compositionally biased region" description="Basic residues" evidence="1">
    <location>
        <begin position="7"/>
        <end position="17"/>
    </location>
</feature>
<dbReference type="InterPro" id="IPR009072">
    <property type="entry name" value="Histone-fold"/>
</dbReference>
<evidence type="ECO:0000313" key="2">
    <source>
        <dbReference type="EMBL" id="QHT04992.1"/>
    </source>
</evidence>
<dbReference type="GO" id="GO:0046982">
    <property type="term" value="F:protein heterodimerization activity"/>
    <property type="evidence" value="ECO:0007669"/>
    <property type="project" value="InterPro"/>
</dbReference>
<name>A0A6C0CLG2_9ZZZZ</name>
<protein>
    <recommendedName>
        <fullName evidence="3">Histone H2A/H2B/H3 domain-containing protein</fullName>
    </recommendedName>
</protein>
<dbReference type="Gene3D" id="1.10.20.10">
    <property type="entry name" value="Histone, subunit A"/>
    <property type="match status" value="1"/>
</dbReference>
<dbReference type="AlphaFoldDB" id="A0A6C0CLG2"/>
<evidence type="ECO:0008006" key="3">
    <source>
        <dbReference type="Google" id="ProtNLM"/>
    </source>
</evidence>
<dbReference type="SUPFAM" id="SSF47113">
    <property type="entry name" value="Histone-fold"/>
    <property type="match status" value="2"/>
</dbReference>
<evidence type="ECO:0000256" key="1">
    <source>
        <dbReference type="SAM" id="MobiDB-lite"/>
    </source>
</evidence>
<organism evidence="2">
    <name type="scientific">viral metagenome</name>
    <dbReference type="NCBI Taxonomy" id="1070528"/>
    <lineage>
        <taxon>unclassified sequences</taxon>
        <taxon>metagenomes</taxon>
        <taxon>organismal metagenomes</taxon>
    </lineage>
</organism>
<proteinExistence type="predicted"/>
<reference evidence="2" key="1">
    <citation type="journal article" date="2020" name="Nature">
        <title>Giant virus diversity and host interactions through global metagenomics.</title>
        <authorList>
            <person name="Schulz F."/>
            <person name="Roux S."/>
            <person name="Paez-Espino D."/>
            <person name="Jungbluth S."/>
            <person name="Walsh D.A."/>
            <person name="Denef V.J."/>
            <person name="McMahon K.D."/>
            <person name="Konstantinidis K.T."/>
            <person name="Eloe-Fadrosh E.A."/>
            <person name="Kyrpides N.C."/>
            <person name="Woyke T."/>
        </authorList>
    </citation>
    <scope>NUCLEOTIDE SEQUENCE</scope>
    <source>
        <strain evidence="2">GVMAG-M-3300021354-14</strain>
    </source>
</reference>